<evidence type="ECO:0000313" key="5">
    <source>
        <dbReference type="EMBL" id="KAK8968473.1"/>
    </source>
</evidence>
<feature type="domain" description="GATA-type" evidence="4">
    <location>
        <begin position="179"/>
        <end position="227"/>
    </location>
</feature>
<accession>A0ABR2MW92</accession>
<keyword evidence="3" id="KW-0472">Membrane</keyword>
<protein>
    <submittedName>
        <fullName evidence="5">GATA transcription factor 24</fullName>
    </submittedName>
</protein>
<evidence type="ECO:0000256" key="2">
    <source>
        <dbReference type="SAM" id="MobiDB-lite"/>
    </source>
</evidence>
<evidence type="ECO:0000313" key="6">
    <source>
        <dbReference type="Proteomes" id="UP001412067"/>
    </source>
</evidence>
<name>A0ABR2MW92_9ASPA</name>
<organism evidence="5 6">
    <name type="scientific">Platanthera guangdongensis</name>
    <dbReference type="NCBI Taxonomy" id="2320717"/>
    <lineage>
        <taxon>Eukaryota</taxon>
        <taxon>Viridiplantae</taxon>
        <taxon>Streptophyta</taxon>
        <taxon>Embryophyta</taxon>
        <taxon>Tracheophyta</taxon>
        <taxon>Spermatophyta</taxon>
        <taxon>Magnoliopsida</taxon>
        <taxon>Liliopsida</taxon>
        <taxon>Asparagales</taxon>
        <taxon>Orchidaceae</taxon>
        <taxon>Orchidoideae</taxon>
        <taxon>Orchideae</taxon>
        <taxon>Orchidinae</taxon>
        <taxon>Platanthera</taxon>
    </lineage>
</organism>
<evidence type="ECO:0000256" key="3">
    <source>
        <dbReference type="SAM" id="Phobius"/>
    </source>
</evidence>
<feature type="compositionally biased region" description="Low complexity" evidence="2">
    <location>
        <begin position="261"/>
        <end position="277"/>
    </location>
</feature>
<proteinExistence type="predicted"/>
<gene>
    <name evidence="5" type="primary">GATA24</name>
    <name evidence="5" type="ORF">KSP40_PGU015180</name>
</gene>
<dbReference type="InterPro" id="IPR000679">
    <property type="entry name" value="Znf_GATA"/>
</dbReference>
<keyword evidence="3" id="KW-1133">Transmembrane helix</keyword>
<dbReference type="InterPro" id="IPR045280">
    <property type="entry name" value="TIFY-like"/>
</dbReference>
<evidence type="ECO:0000259" key="4">
    <source>
        <dbReference type="PROSITE" id="PS50114"/>
    </source>
</evidence>
<dbReference type="InterPro" id="IPR013088">
    <property type="entry name" value="Znf_NHR/GATA"/>
</dbReference>
<dbReference type="Pfam" id="PF00320">
    <property type="entry name" value="GATA"/>
    <property type="match status" value="1"/>
</dbReference>
<sequence>MAPPLFTNTAVTVTCCLTLFRRELMVPDDPATRLPHLLVGILLLSVVLTALIAALAYQSAIFSLILPGSPPGCLSARPSCFCILSLCLLSPHLAAASTLHILTAVCLHPCRNCSSPAELHLVAGFLDKHLASVACRSLPSRILLLDLTIYFVEVKADDAVQGFGGSDSTSYLAVENGQPLTASACYNCHISAKGTPLMRRGPAGPRTLCNACGLMWANKGTLRDLSKSPLPFQHTLDPKDGSGALPNEQQVVAVSSNGQDASMSSSLASSALVAHPS</sequence>
<keyword evidence="1" id="KW-0863">Zinc-finger</keyword>
<dbReference type="SMART" id="SM00401">
    <property type="entry name" value="ZnF_GATA"/>
    <property type="match status" value="1"/>
</dbReference>
<comment type="caution">
    <text evidence="5">The sequence shown here is derived from an EMBL/GenBank/DDBJ whole genome shotgun (WGS) entry which is preliminary data.</text>
</comment>
<dbReference type="SUPFAM" id="SSF57716">
    <property type="entry name" value="Glucocorticoid receptor-like (DNA-binding domain)"/>
    <property type="match status" value="1"/>
</dbReference>
<dbReference type="PANTHER" id="PTHR46125:SF27">
    <property type="entry name" value="GATA TRANSCRIPTION FACTOR 28"/>
    <property type="match status" value="1"/>
</dbReference>
<dbReference type="Gene3D" id="3.30.50.10">
    <property type="entry name" value="Erythroid Transcription Factor GATA-1, subunit A"/>
    <property type="match status" value="1"/>
</dbReference>
<dbReference type="CDD" id="cd00202">
    <property type="entry name" value="ZnF_GATA"/>
    <property type="match status" value="1"/>
</dbReference>
<evidence type="ECO:0000256" key="1">
    <source>
        <dbReference type="PROSITE-ProRule" id="PRU00094"/>
    </source>
</evidence>
<dbReference type="PROSITE" id="PS50114">
    <property type="entry name" value="GATA_ZN_FINGER_2"/>
    <property type="match status" value="1"/>
</dbReference>
<dbReference type="EMBL" id="JBBWWR010000004">
    <property type="protein sequence ID" value="KAK8968473.1"/>
    <property type="molecule type" value="Genomic_DNA"/>
</dbReference>
<dbReference type="Proteomes" id="UP001412067">
    <property type="component" value="Unassembled WGS sequence"/>
</dbReference>
<reference evidence="5 6" key="1">
    <citation type="journal article" date="2022" name="Nat. Plants">
        <title>Genomes of leafy and leafless Platanthera orchids illuminate the evolution of mycoheterotrophy.</title>
        <authorList>
            <person name="Li M.H."/>
            <person name="Liu K.W."/>
            <person name="Li Z."/>
            <person name="Lu H.C."/>
            <person name="Ye Q.L."/>
            <person name="Zhang D."/>
            <person name="Wang J.Y."/>
            <person name="Li Y.F."/>
            <person name="Zhong Z.M."/>
            <person name="Liu X."/>
            <person name="Yu X."/>
            <person name="Liu D.K."/>
            <person name="Tu X.D."/>
            <person name="Liu B."/>
            <person name="Hao Y."/>
            <person name="Liao X.Y."/>
            <person name="Jiang Y.T."/>
            <person name="Sun W.H."/>
            <person name="Chen J."/>
            <person name="Chen Y.Q."/>
            <person name="Ai Y."/>
            <person name="Zhai J.W."/>
            <person name="Wu S.S."/>
            <person name="Zhou Z."/>
            <person name="Hsiao Y.Y."/>
            <person name="Wu W.L."/>
            <person name="Chen Y.Y."/>
            <person name="Lin Y.F."/>
            <person name="Hsu J.L."/>
            <person name="Li C.Y."/>
            <person name="Wang Z.W."/>
            <person name="Zhao X."/>
            <person name="Zhong W.Y."/>
            <person name="Ma X.K."/>
            <person name="Ma L."/>
            <person name="Huang J."/>
            <person name="Chen G.Z."/>
            <person name="Huang M.Z."/>
            <person name="Huang L."/>
            <person name="Peng D.H."/>
            <person name="Luo Y.B."/>
            <person name="Zou S.Q."/>
            <person name="Chen S.P."/>
            <person name="Lan S."/>
            <person name="Tsai W.C."/>
            <person name="Van de Peer Y."/>
            <person name="Liu Z.J."/>
        </authorList>
    </citation>
    <scope>NUCLEOTIDE SEQUENCE [LARGE SCALE GENOMIC DNA]</scope>
    <source>
        <strain evidence="5">Lor288</strain>
    </source>
</reference>
<dbReference type="PANTHER" id="PTHR46125">
    <property type="entry name" value="GATA TRANSCRIPTION FACTOR 28"/>
    <property type="match status" value="1"/>
</dbReference>
<keyword evidence="1" id="KW-0862">Zinc</keyword>
<feature type="transmembrane region" description="Helical" evidence="3">
    <location>
        <begin position="37"/>
        <end position="66"/>
    </location>
</feature>
<keyword evidence="1" id="KW-0479">Metal-binding</keyword>
<keyword evidence="3" id="KW-0812">Transmembrane</keyword>
<keyword evidence="6" id="KW-1185">Reference proteome</keyword>
<dbReference type="PROSITE" id="PS00344">
    <property type="entry name" value="GATA_ZN_FINGER_1"/>
    <property type="match status" value="1"/>
</dbReference>
<feature type="region of interest" description="Disordered" evidence="2">
    <location>
        <begin position="255"/>
        <end position="277"/>
    </location>
</feature>